<protein>
    <recommendedName>
        <fullName evidence="4">DUF3592 domain-containing protein</fullName>
    </recommendedName>
</protein>
<dbReference type="AlphaFoldDB" id="U5VW99"/>
<proteinExistence type="predicted"/>
<sequence>MRGPDVVQSWMVLVVGVIFLGVAVGLHHQDRPYDNGVTTNGTVTAFTSSTDSSNRIRYERAISFTVPGNRSVTIRDVEGRGYRQPVVGEKVDISYRAGEPGEAKVVPPPSAYQAWMTPLFAALSLGLVLTGLIGVLGPALRRRAARRAAHG</sequence>
<evidence type="ECO:0008006" key="4">
    <source>
        <dbReference type="Google" id="ProtNLM"/>
    </source>
</evidence>
<reference evidence="2 3" key="1">
    <citation type="journal article" date="2014" name="J. Biotechnol.">
        <title>Complete genome sequence of the actinobacterium Actinoplanes friuliensis HAG 010964, producer of the lipopeptide antibiotic friulimycin.</title>
        <authorList>
            <person name="Ruckert C."/>
            <person name="Szczepanowski R."/>
            <person name="Albersmeier A."/>
            <person name="Goesmann A."/>
            <person name="Fischer N."/>
            <person name="Steinkamper A."/>
            <person name="Puhler A."/>
            <person name="Biener R."/>
            <person name="Schwartz D."/>
            <person name="Kalinowski J."/>
        </authorList>
    </citation>
    <scope>NUCLEOTIDE SEQUENCE [LARGE SCALE GENOMIC DNA]</scope>
    <source>
        <strain evidence="2 3">DSM 7358</strain>
    </source>
</reference>
<keyword evidence="1" id="KW-0812">Transmembrane</keyword>
<organism evidence="2 3">
    <name type="scientific">Actinoplanes friuliensis DSM 7358</name>
    <dbReference type="NCBI Taxonomy" id="1246995"/>
    <lineage>
        <taxon>Bacteria</taxon>
        <taxon>Bacillati</taxon>
        <taxon>Actinomycetota</taxon>
        <taxon>Actinomycetes</taxon>
        <taxon>Micromonosporales</taxon>
        <taxon>Micromonosporaceae</taxon>
        <taxon>Actinoplanes</taxon>
    </lineage>
</organism>
<keyword evidence="1" id="KW-0472">Membrane</keyword>
<gene>
    <name evidence="2" type="ORF">AFR_13780</name>
</gene>
<dbReference type="Proteomes" id="UP000017746">
    <property type="component" value="Chromosome"/>
</dbReference>
<dbReference type="KEGG" id="afs:AFR_13780"/>
<evidence type="ECO:0000313" key="3">
    <source>
        <dbReference type="Proteomes" id="UP000017746"/>
    </source>
</evidence>
<dbReference type="HOGENOM" id="CLU_1727434_0_0_11"/>
<evidence type="ECO:0000256" key="1">
    <source>
        <dbReference type="SAM" id="Phobius"/>
    </source>
</evidence>
<dbReference type="EMBL" id="CP006272">
    <property type="protein sequence ID" value="AGZ41042.1"/>
    <property type="molecule type" value="Genomic_DNA"/>
</dbReference>
<accession>U5VW99</accession>
<dbReference type="PATRIC" id="fig|1246995.3.peg.2798"/>
<dbReference type="STRING" id="1246995.AFR_13780"/>
<keyword evidence="3" id="KW-1185">Reference proteome</keyword>
<keyword evidence="1" id="KW-1133">Transmembrane helix</keyword>
<evidence type="ECO:0000313" key="2">
    <source>
        <dbReference type="EMBL" id="AGZ41042.1"/>
    </source>
</evidence>
<name>U5VW99_9ACTN</name>
<feature type="transmembrane region" description="Helical" evidence="1">
    <location>
        <begin position="119"/>
        <end position="140"/>
    </location>
</feature>
<feature type="transmembrane region" description="Helical" evidence="1">
    <location>
        <begin position="7"/>
        <end position="26"/>
    </location>
</feature>